<evidence type="ECO:0000313" key="3">
    <source>
        <dbReference type="EMBL" id="KII74440.1"/>
    </source>
</evidence>
<reference evidence="3 4" key="1">
    <citation type="journal article" date="2014" name="Genome Biol. Evol.">
        <title>The genome of the myxosporean Thelohanellus kitauei shows adaptations to nutrient acquisition within its fish host.</title>
        <authorList>
            <person name="Yang Y."/>
            <person name="Xiong J."/>
            <person name="Zhou Z."/>
            <person name="Huo F."/>
            <person name="Miao W."/>
            <person name="Ran C."/>
            <person name="Liu Y."/>
            <person name="Zhang J."/>
            <person name="Feng J."/>
            <person name="Wang M."/>
            <person name="Wang M."/>
            <person name="Wang L."/>
            <person name="Yao B."/>
        </authorList>
    </citation>
    <scope>NUCLEOTIDE SEQUENCE [LARGE SCALE GENOMIC DNA]</scope>
    <source>
        <strain evidence="3">Wuqing</strain>
    </source>
</reference>
<dbReference type="AlphaFoldDB" id="A0A0C2NDQ5"/>
<dbReference type="Gene3D" id="3.60.21.10">
    <property type="match status" value="1"/>
</dbReference>
<dbReference type="Pfam" id="PF14008">
    <property type="entry name" value="Metallophos_C"/>
    <property type="match status" value="1"/>
</dbReference>
<dbReference type="GO" id="GO:0003993">
    <property type="term" value="F:acid phosphatase activity"/>
    <property type="evidence" value="ECO:0007669"/>
    <property type="project" value="InterPro"/>
</dbReference>
<feature type="domain" description="Purple acid phosphatase C-terminal" evidence="2">
    <location>
        <begin position="58"/>
        <end position="116"/>
    </location>
</feature>
<evidence type="ECO:0000256" key="1">
    <source>
        <dbReference type="ARBA" id="ARBA00022729"/>
    </source>
</evidence>
<dbReference type="Proteomes" id="UP000031668">
    <property type="component" value="Unassembled WGS sequence"/>
</dbReference>
<dbReference type="EMBL" id="JWZT01000422">
    <property type="protein sequence ID" value="KII74440.1"/>
    <property type="molecule type" value="Genomic_DNA"/>
</dbReference>
<dbReference type="SUPFAM" id="SSF56300">
    <property type="entry name" value="Metallo-dependent phosphatases"/>
    <property type="match status" value="1"/>
</dbReference>
<accession>A0A0C2NDQ5</accession>
<dbReference type="PANTHER" id="PTHR22953:SF153">
    <property type="entry name" value="PURPLE ACID PHOSPHATASE"/>
    <property type="match status" value="1"/>
</dbReference>
<protein>
    <submittedName>
        <fullName evidence="3">Purple acid phosphatase 19</fullName>
    </submittedName>
</protein>
<dbReference type="InterPro" id="IPR025733">
    <property type="entry name" value="PAPs_C"/>
</dbReference>
<comment type="caution">
    <text evidence="3">The sequence shown here is derived from an EMBL/GenBank/DDBJ whole genome shotgun (WGS) entry which is preliminary data.</text>
</comment>
<organism evidence="3 4">
    <name type="scientific">Thelohanellus kitauei</name>
    <name type="common">Myxosporean</name>
    <dbReference type="NCBI Taxonomy" id="669202"/>
    <lineage>
        <taxon>Eukaryota</taxon>
        <taxon>Metazoa</taxon>
        <taxon>Cnidaria</taxon>
        <taxon>Myxozoa</taxon>
        <taxon>Myxosporea</taxon>
        <taxon>Bivalvulida</taxon>
        <taxon>Platysporina</taxon>
        <taxon>Myxobolidae</taxon>
        <taxon>Thelohanellus</taxon>
    </lineage>
</organism>
<keyword evidence="1" id="KW-0732">Signal</keyword>
<keyword evidence="4" id="KW-1185">Reference proteome</keyword>
<dbReference type="OrthoDB" id="45007at2759"/>
<gene>
    <name evidence="3" type="ORF">RF11_00628</name>
</gene>
<proteinExistence type="predicted"/>
<dbReference type="PANTHER" id="PTHR22953">
    <property type="entry name" value="ACID PHOSPHATASE RELATED"/>
    <property type="match status" value="1"/>
</dbReference>
<name>A0A0C2NDQ5_THEKT</name>
<sequence length="123" mass="14180">MSKMLRKTLEPLFIKNKVNFFINGHSHIYERTCAISRYNFNKPRGSCIEDNNYDEWGVTYLTVGSGGMLKNSPIEKNYSWSLSLIKTYGFGKLDVLNMSHALWKFYGSLNNTILDEATIINKI</sequence>
<dbReference type="InterPro" id="IPR029052">
    <property type="entry name" value="Metallo-depent_PP-like"/>
</dbReference>
<evidence type="ECO:0000259" key="2">
    <source>
        <dbReference type="Pfam" id="PF14008"/>
    </source>
</evidence>
<evidence type="ECO:0000313" key="4">
    <source>
        <dbReference type="Proteomes" id="UP000031668"/>
    </source>
</evidence>
<dbReference type="InterPro" id="IPR039331">
    <property type="entry name" value="PAPs-like"/>
</dbReference>